<accession>X0U0T3</accession>
<reference evidence="2" key="1">
    <citation type="journal article" date="2014" name="Front. Microbiol.">
        <title>High frequency of phylogenetically diverse reductive dehalogenase-homologous genes in deep subseafloor sedimentary metagenomes.</title>
        <authorList>
            <person name="Kawai M."/>
            <person name="Futagami T."/>
            <person name="Toyoda A."/>
            <person name="Takaki Y."/>
            <person name="Nishi S."/>
            <person name="Hori S."/>
            <person name="Arai W."/>
            <person name="Tsubouchi T."/>
            <person name="Morono Y."/>
            <person name="Uchiyama I."/>
            <person name="Ito T."/>
            <person name="Fujiyama A."/>
            <person name="Inagaki F."/>
            <person name="Takami H."/>
        </authorList>
    </citation>
    <scope>NUCLEOTIDE SEQUENCE</scope>
    <source>
        <strain evidence="2">Expedition CK06-06</strain>
    </source>
</reference>
<sequence length="51" mass="6176">MKTKTKMKMKMKTKMKMKMKREREMKREGVTRMDRMGGMMGGRWEDDGTIQ</sequence>
<protein>
    <submittedName>
        <fullName evidence="2">Uncharacterized protein</fullName>
    </submittedName>
</protein>
<proteinExistence type="predicted"/>
<feature type="compositionally biased region" description="Basic residues" evidence="1">
    <location>
        <begin position="1"/>
        <end position="20"/>
    </location>
</feature>
<dbReference type="EMBL" id="BARS01011186">
    <property type="protein sequence ID" value="GAF99418.1"/>
    <property type="molecule type" value="Genomic_DNA"/>
</dbReference>
<evidence type="ECO:0000313" key="2">
    <source>
        <dbReference type="EMBL" id="GAF99418.1"/>
    </source>
</evidence>
<feature type="compositionally biased region" description="Basic and acidic residues" evidence="1">
    <location>
        <begin position="21"/>
        <end position="35"/>
    </location>
</feature>
<dbReference type="AlphaFoldDB" id="X0U0T3"/>
<gene>
    <name evidence="2" type="ORF">S01H1_20442</name>
</gene>
<name>X0U0T3_9ZZZZ</name>
<evidence type="ECO:0000256" key="1">
    <source>
        <dbReference type="SAM" id="MobiDB-lite"/>
    </source>
</evidence>
<organism evidence="2">
    <name type="scientific">marine sediment metagenome</name>
    <dbReference type="NCBI Taxonomy" id="412755"/>
    <lineage>
        <taxon>unclassified sequences</taxon>
        <taxon>metagenomes</taxon>
        <taxon>ecological metagenomes</taxon>
    </lineage>
</organism>
<comment type="caution">
    <text evidence="2">The sequence shown here is derived from an EMBL/GenBank/DDBJ whole genome shotgun (WGS) entry which is preliminary data.</text>
</comment>
<feature type="region of interest" description="Disordered" evidence="1">
    <location>
        <begin position="1"/>
        <end position="51"/>
    </location>
</feature>